<evidence type="ECO:0000313" key="2">
    <source>
        <dbReference type="Proteomes" id="UP001232992"/>
    </source>
</evidence>
<protein>
    <recommendedName>
        <fullName evidence="3">Alpha/beta hydrolase</fullName>
    </recommendedName>
</protein>
<gene>
    <name evidence="1" type="ORF">PMH09_17740</name>
</gene>
<comment type="caution">
    <text evidence="1">The sequence shown here is derived from an EMBL/GenBank/DDBJ whole genome shotgun (WGS) entry which is preliminary data.</text>
</comment>
<dbReference type="EMBL" id="JAQOSQ010000024">
    <property type="protein sequence ID" value="MDJ1185032.1"/>
    <property type="molecule type" value="Genomic_DNA"/>
</dbReference>
<evidence type="ECO:0008006" key="3">
    <source>
        <dbReference type="Google" id="ProtNLM"/>
    </source>
</evidence>
<organism evidence="1 2">
    <name type="scientific">Roseofilum casamattae BLCC-M143</name>
    <dbReference type="NCBI Taxonomy" id="3022442"/>
    <lineage>
        <taxon>Bacteria</taxon>
        <taxon>Bacillati</taxon>
        <taxon>Cyanobacteriota</taxon>
        <taxon>Cyanophyceae</taxon>
        <taxon>Desertifilales</taxon>
        <taxon>Desertifilaceae</taxon>
        <taxon>Roseofilum</taxon>
        <taxon>Roseofilum casamattae</taxon>
    </lineage>
</organism>
<dbReference type="Proteomes" id="UP001232992">
    <property type="component" value="Unassembled WGS sequence"/>
</dbReference>
<reference evidence="1 2" key="1">
    <citation type="submission" date="2023-01" db="EMBL/GenBank/DDBJ databases">
        <title>Novel diversity within Roseofilum (Cyanobacteria; Desertifilaceae) from marine benthic mats with descriptions of four novel species.</title>
        <authorList>
            <person name="Wang Y."/>
            <person name="Berthold D.E."/>
            <person name="Hu J."/>
            <person name="Lefler F.W."/>
            <person name="Laughinghouse H.D. IV."/>
        </authorList>
    </citation>
    <scope>NUCLEOTIDE SEQUENCE [LARGE SCALE GENOMIC DNA]</scope>
    <source>
        <strain evidence="1 2">BLCC-M143</strain>
    </source>
</reference>
<keyword evidence="2" id="KW-1185">Reference proteome</keyword>
<dbReference type="InterPro" id="IPR029058">
    <property type="entry name" value="AB_hydrolase_fold"/>
</dbReference>
<evidence type="ECO:0000313" key="1">
    <source>
        <dbReference type="EMBL" id="MDJ1185032.1"/>
    </source>
</evidence>
<proteinExistence type="predicted"/>
<name>A0ABT7C1T7_9CYAN</name>
<dbReference type="SUPFAM" id="SSF53474">
    <property type="entry name" value="alpha/beta-Hydrolases"/>
    <property type="match status" value="1"/>
</dbReference>
<sequence>MAVLICPGFHDRDLTESFLTDLALPVDPLVPPSSILPIDGISLFNWMREALLNGDREKPDIAIIGYSAGVVGAMAVAAMWHHGGGRVRCLIAIDGWGVALAGPFPIHRISHDYFTHWSSALLGVGERGFYAEPAVEHLQVWRSPDSVTGYARVGDRQPAQWQQTTAKDFIRQLLSS</sequence>
<dbReference type="RefSeq" id="WP_283759684.1">
    <property type="nucleotide sequence ID" value="NZ_JAQOSQ010000024.1"/>
</dbReference>
<accession>A0ABT7C1T7</accession>